<evidence type="ECO:0000256" key="6">
    <source>
        <dbReference type="SAM" id="SignalP"/>
    </source>
</evidence>
<evidence type="ECO:0000256" key="2">
    <source>
        <dbReference type="ARBA" id="ARBA00004496"/>
    </source>
</evidence>
<protein>
    <submittedName>
        <fullName evidence="8">DUF1573 domain-containing protein</fullName>
    </submittedName>
</protein>
<keyword evidence="3" id="KW-0963">Cytoplasm</keyword>
<keyword evidence="9" id="KW-1185">Reference proteome</keyword>
<dbReference type="Pfam" id="PF07610">
    <property type="entry name" value="DUF1573"/>
    <property type="match status" value="1"/>
</dbReference>
<feature type="chain" id="PRO_5046242994" evidence="6">
    <location>
        <begin position="23"/>
        <end position="259"/>
    </location>
</feature>
<evidence type="ECO:0000256" key="4">
    <source>
        <dbReference type="ARBA" id="ARBA00023069"/>
    </source>
</evidence>
<keyword evidence="4" id="KW-0969">Cilium</keyword>
<sequence length="259" mass="27544">MKKISLLLVLALVMLTQGFVSAQGVLTFEKEVHDFGTIPQGVPATYDFVVKNTGNEPVLISNVQASCGCTTPEWSKEPILPGKTAVIKAGYNAAAMGQFNKALTVTSNGTPDTQMLFIKGTVVEKSATPAPTKAQLENSPKINLASSTYDFGKVEKGQKVTAKFSVKNTGKEDLTVSKLQSSCNCVVYKMSPSVVKPGQSAKLELTYNPQVLSNRIETVNLVSNDITGSPATITLKANVVESLAKQSAVKVNKASVPFK</sequence>
<dbReference type="InterPro" id="IPR011467">
    <property type="entry name" value="DUF1573"/>
</dbReference>
<comment type="subcellular location">
    <subcellularLocation>
        <location evidence="1">Cell projection</location>
        <location evidence="1">Cilium</location>
    </subcellularLocation>
    <subcellularLocation>
        <location evidence="2">Cytoplasm</location>
    </subcellularLocation>
</comment>
<feature type="signal peptide" evidence="6">
    <location>
        <begin position="1"/>
        <end position="22"/>
    </location>
</feature>
<evidence type="ECO:0000256" key="3">
    <source>
        <dbReference type="ARBA" id="ARBA00022490"/>
    </source>
</evidence>
<dbReference type="NCBIfam" id="NF012200">
    <property type="entry name" value="choice_anch_D"/>
    <property type="match status" value="2"/>
</dbReference>
<dbReference type="Pfam" id="PF22544">
    <property type="entry name" value="HYDIN_VesB_CFA65-like_Ig"/>
    <property type="match status" value="1"/>
</dbReference>
<proteinExistence type="predicted"/>
<keyword evidence="5" id="KW-0966">Cell projection</keyword>
<evidence type="ECO:0000313" key="8">
    <source>
        <dbReference type="EMBL" id="MFC6999480.1"/>
    </source>
</evidence>
<dbReference type="PANTHER" id="PTHR37833">
    <property type="entry name" value="LIPOPROTEIN-RELATED"/>
    <property type="match status" value="1"/>
</dbReference>
<dbReference type="InterPro" id="IPR013783">
    <property type="entry name" value="Ig-like_fold"/>
</dbReference>
<keyword evidence="6" id="KW-0732">Signal</keyword>
<comment type="caution">
    <text evidence="8">The sequence shown here is derived from an EMBL/GenBank/DDBJ whole genome shotgun (WGS) entry which is preliminary data.</text>
</comment>
<evidence type="ECO:0000259" key="7">
    <source>
        <dbReference type="Pfam" id="PF22544"/>
    </source>
</evidence>
<accession>A0ABW2DQX8</accession>
<name>A0ABW2DQX8_9BACT</name>
<evidence type="ECO:0000256" key="1">
    <source>
        <dbReference type="ARBA" id="ARBA00004138"/>
    </source>
</evidence>
<dbReference type="PANTHER" id="PTHR37833:SF1">
    <property type="entry name" value="SIGNAL PEPTIDE PROTEIN"/>
    <property type="match status" value="1"/>
</dbReference>
<dbReference type="Gene3D" id="2.60.40.10">
    <property type="entry name" value="Immunoglobulins"/>
    <property type="match status" value="2"/>
</dbReference>
<evidence type="ECO:0000256" key="5">
    <source>
        <dbReference type="ARBA" id="ARBA00023273"/>
    </source>
</evidence>
<evidence type="ECO:0000313" key="9">
    <source>
        <dbReference type="Proteomes" id="UP001596405"/>
    </source>
</evidence>
<dbReference type="EMBL" id="JBHSYQ010000015">
    <property type="protein sequence ID" value="MFC6999480.1"/>
    <property type="molecule type" value="Genomic_DNA"/>
</dbReference>
<reference evidence="9" key="1">
    <citation type="journal article" date="2019" name="Int. J. Syst. Evol. Microbiol.">
        <title>The Global Catalogue of Microorganisms (GCM) 10K type strain sequencing project: providing services to taxonomists for standard genome sequencing and annotation.</title>
        <authorList>
            <consortium name="The Broad Institute Genomics Platform"/>
            <consortium name="The Broad Institute Genome Sequencing Center for Infectious Disease"/>
            <person name="Wu L."/>
            <person name="Ma J."/>
        </authorList>
    </citation>
    <scope>NUCLEOTIDE SEQUENCE [LARGE SCALE GENOMIC DNA]</scope>
    <source>
        <strain evidence="9">CGMCC 4.7393</strain>
    </source>
</reference>
<dbReference type="RefSeq" id="WP_161486680.1">
    <property type="nucleotide sequence ID" value="NZ_JBHSYQ010000015.1"/>
</dbReference>
<gene>
    <name evidence="8" type="ORF">ACFQHR_17730</name>
</gene>
<organism evidence="8 9">
    <name type="scientific">Rufibacter roseus</name>
    <dbReference type="NCBI Taxonomy" id="1567108"/>
    <lineage>
        <taxon>Bacteria</taxon>
        <taxon>Pseudomonadati</taxon>
        <taxon>Bacteroidota</taxon>
        <taxon>Cytophagia</taxon>
        <taxon>Cytophagales</taxon>
        <taxon>Hymenobacteraceae</taxon>
        <taxon>Rufibacter</taxon>
    </lineage>
</organism>
<feature type="domain" description="HYDIN/VesB/CFA65-like Ig-like" evidence="7">
    <location>
        <begin position="140"/>
        <end position="238"/>
    </location>
</feature>
<dbReference type="Proteomes" id="UP001596405">
    <property type="component" value="Unassembled WGS sequence"/>
</dbReference>
<dbReference type="InterPro" id="IPR053879">
    <property type="entry name" value="HYDIN_VesB_CFA65-like_Ig"/>
</dbReference>